<evidence type="ECO:0000313" key="8">
    <source>
        <dbReference type="Proteomes" id="UP000240287"/>
    </source>
</evidence>
<dbReference type="Proteomes" id="UP000203521">
    <property type="component" value="Segment"/>
</dbReference>
<proteinExistence type="predicted"/>
<sequence>MSKKVYIDLGPELQEEYEYWMEAKKSLCVQRSINSFLNFIAVYGTFDNPKDPDET</sequence>
<evidence type="ECO:0000313" key="3">
    <source>
        <dbReference type="EMBL" id="AOV57549.1"/>
    </source>
</evidence>
<dbReference type="EMBL" id="KU686192">
    <property type="protein sequence ID" value="AOV57299.1"/>
    <property type="molecule type" value="Genomic_DNA"/>
</dbReference>
<accession>M4QH90</accession>
<dbReference type="EMBL" id="KU686194">
    <property type="protein sequence ID" value="AOV57799.1"/>
    <property type="molecule type" value="Genomic_DNA"/>
</dbReference>
<dbReference type="EMBL" id="KU686195">
    <property type="protein sequence ID" value="AOV58049.1"/>
    <property type="molecule type" value="Genomic_DNA"/>
</dbReference>
<dbReference type="GeneID" id="15009462"/>
<evidence type="ECO:0000313" key="4">
    <source>
        <dbReference type="EMBL" id="AOV57799.1"/>
    </source>
</evidence>
<dbReference type="Proteomes" id="UP000241610">
    <property type="component" value="Segment"/>
</dbReference>
<reference evidence="1 7" key="1">
    <citation type="submission" date="2010-11" db="EMBL/GenBank/DDBJ databases">
        <title>The Genome Sequence of Synechococcus phage S-CAM1 0208SB26.</title>
        <authorList>
            <consortium name="The Broad Institute Genome Sequencing Platform"/>
            <person name="Henn M.R."/>
            <person name="Martiny J."/>
            <person name="Weihe C."/>
            <person name="Levin J."/>
            <person name="Malboeuf C."/>
            <person name="Casali M."/>
            <person name="Russ C."/>
            <person name="Lennon N."/>
            <person name="Chapman S.B."/>
            <person name="Erlich R."/>
            <person name="Young S.K."/>
            <person name="Yandava C."/>
            <person name="Zeng Q."/>
            <person name="Alvarado L."/>
            <person name="Anderson S."/>
            <person name="Berlin A."/>
            <person name="Chen Z."/>
            <person name="Freedman E."/>
            <person name="Gellesch M."/>
            <person name="Goldberg J."/>
            <person name="Green L."/>
            <person name="Griggs A."/>
            <person name="Gujja S."/>
            <person name="Heilman E.R."/>
            <person name="Heiman D."/>
            <person name="Hollinger A."/>
            <person name="Howarth C."/>
            <person name="Larson L."/>
            <person name="Mehta T."/>
            <person name="Pearson M."/>
            <person name="Roberts A."/>
            <person name="Ryan E."/>
            <person name="Saif S."/>
            <person name="Shea T."/>
            <person name="Shenoy N."/>
            <person name="Sisk P."/>
            <person name="Stolte C."/>
            <person name="Sykes S."/>
            <person name="White J."/>
            <person name="Haas B."/>
            <person name="Nusbaum C."/>
            <person name="Birren B."/>
        </authorList>
    </citation>
    <scope>NUCLEOTIDE SEQUENCE [LARGE SCALE GENOMIC DNA]</scope>
    <source>
        <strain evidence="1 7">S-CAM1</strain>
    </source>
</reference>
<organism evidence="1 7">
    <name type="scientific">Synechococcus phage S-CAM1</name>
    <dbReference type="NCBI Taxonomy" id="754037"/>
    <lineage>
        <taxon>Viruses</taxon>
        <taxon>Duplodnaviria</taxon>
        <taxon>Heunggongvirae</taxon>
        <taxon>Uroviricota</taxon>
        <taxon>Caudoviricetes</taxon>
        <taxon>Pantevenvirales</taxon>
        <taxon>Kyanoviridae</taxon>
        <taxon>Anaposvirus</taxon>
        <taxon>Anaposvirus socalone</taxon>
    </lineage>
</organism>
<name>M4QH90_9CAUD</name>
<protein>
    <submittedName>
        <fullName evidence="1">Uncharacterized protein</fullName>
    </submittedName>
</protein>
<dbReference type="Proteomes" id="UP000241591">
    <property type="component" value="Segment"/>
</dbReference>
<dbReference type="EMBL" id="KU686193">
    <property type="protein sequence ID" value="AOV57549.1"/>
    <property type="molecule type" value="Genomic_DNA"/>
</dbReference>
<dbReference type="EMBL" id="HQ634177">
    <property type="protein sequence ID" value="AGH26786.1"/>
    <property type="molecule type" value="Genomic_DNA"/>
</dbReference>
<dbReference type="RefSeq" id="YP_007672964.1">
    <property type="nucleotide sequence ID" value="NC_020837.1"/>
</dbReference>
<evidence type="ECO:0000313" key="5">
    <source>
        <dbReference type="EMBL" id="AOV58049.1"/>
    </source>
</evidence>
<reference evidence="8 9" key="2">
    <citation type="journal article" date="2016" name="Virology">
        <title>The genomic content and context of auxiliary metabolic genes in marine cyanomyoviruses.</title>
        <authorList>
            <person name="Crummett L.T."/>
            <person name="Puxty R.J."/>
            <person name="Weihe C."/>
            <person name="Marston M.F."/>
            <person name="Martiny J.B."/>
        </authorList>
    </citation>
    <scope>NUCLEOTIDE SEQUENCE [LARGE SCALE GENOMIC DNA]</scope>
    <source>
        <strain evidence="2">0309SB33</strain>
        <strain evidence="3">0310NB17</strain>
        <strain evidence="4">0809CC03</strain>
        <strain evidence="5">0810SB17</strain>
        <strain evidence="6">0910CC29</strain>
    </source>
</reference>
<dbReference type="Proteomes" id="UP000241494">
    <property type="component" value="Segment"/>
</dbReference>
<evidence type="ECO:0000313" key="7">
    <source>
        <dbReference type="Proteomes" id="UP000203521"/>
    </source>
</evidence>
<gene>
    <name evidence="4" type="ORF">C030809_044</name>
    <name evidence="6" type="ORF">C290910_044</name>
    <name evidence="3" type="ORF">N170310_044</name>
    <name evidence="2" type="ORF">N330309_044</name>
    <name evidence="5" type="ORF">S170810_044</name>
    <name evidence="1" type="ORF">SXBG_00049</name>
</gene>
<keyword evidence="7" id="KW-1185">Reference proteome</keyword>
<dbReference type="KEGG" id="vg:15009462"/>
<dbReference type="Proteomes" id="UP000241265">
    <property type="component" value="Genome"/>
</dbReference>
<evidence type="ECO:0000313" key="2">
    <source>
        <dbReference type="EMBL" id="AOV57299.1"/>
    </source>
</evidence>
<dbReference type="Proteomes" id="UP000240287">
    <property type="component" value="Genome"/>
</dbReference>
<evidence type="ECO:0000313" key="1">
    <source>
        <dbReference type="EMBL" id="AGH26786.1"/>
    </source>
</evidence>
<dbReference type="EMBL" id="KU686196">
    <property type="protein sequence ID" value="AOV58299.1"/>
    <property type="molecule type" value="Genomic_DNA"/>
</dbReference>
<dbReference type="OrthoDB" id="28695at10239"/>
<evidence type="ECO:0000313" key="9">
    <source>
        <dbReference type="Proteomes" id="UP000241265"/>
    </source>
</evidence>
<evidence type="ECO:0000313" key="6">
    <source>
        <dbReference type="EMBL" id="AOV58299.1"/>
    </source>
</evidence>